<dbReference type="Proteomes" id="UP000316476">
    <property type="component" value="Unassembled WGS sequence"/>
</dbReference>
<dbReference type="PROSITE" id="PS50234">
    <property type="entry name" value="VWFA"/>
    <property type="match status" value="1"/>
</dbReference>
<evidence type="ECO:0000259" key="1">
    <source>
        <dbReference type="PROSITE" id="PS50234"/>
    </source>
</evidence>
<protein>
    <submittedName>
        <fullName evidence="2">von Willebrand factor type A domain protein</fullName>
    </submittedName>
</protein>
<dbReference type="OrthoDB" id="9805121at2"/>
<dbReference type="PANTHER" id="PTHR10579">
    <property type="entry name" value="CALCIUM-ACTIVATED CHLORIDE CHANNEL REGULATOR"/>
    <property type="match status" value="1"/>
</dbReference>
<dbReference type="Pfam" id="PF00092">
    <property type="entry name" value="VWA"/>
    <property type="match status" value="1"/>
</dbReference>
<dbReference type="PANTHER" id="PTHR10579:SF43">
    <property type="entry name" value="ZINC FINGER (C3HC4-TYPE RING FINGER) FAMILY PROTEIN"/>
    <property type="match status" value="1"/>
</dbReference>
<dbReference type="SUPFAM" id="SSF53300">
    <property type="entry name" value="vWA-like"/>
    <property type="match status" value="1"/>
</dbReference>
<name>A0A5C6FQ73_9PLAN</name>
<proteinExistence type="predicted"/>
<accession>A0A5C6FQ73</accession>
<evidence type="ECO:0000313" key="2">
    <source>
        <dbReference type="EMBL" id="TWU63444.1"/>
    </source>
</evidence>
<organism evidence="2 3">
    <name type="scientific">Crateriforma conspicua</name>
    <dbReference type="NCBI Taxonomy" id="2527996"/>
    <lineage>
        <taxon>Bacteria</taxon>
        <taxon>Pseudomonadati</taxon>
        <taxon>Planctomycetota</taxon>
        <taxon>Planctomycetia</taxon>
        <taxon>Planctomycetales</taxon>
        <taxon>Planctomycetaceae</taxon>
        <taxon>Crateriforma</taxon>
    </lineage>
</organism>
<sequence>MFTGSWLIFGLLFGSNLHAEQVQLDVRLVNPTIKSGAKHTNYLRVALTGFDMPSDKDRPPVNVALVLDRSGSMSGEKIARAKEAAITAINRLSDQDIVSVILYDSNVEVLVPATKASDRESIKAAIRSVQANGSTALFAGVSKGAAEVRKFLADDQVNRVILLSDGLANVGPKSPQDLESLGRSLIKEGISVSTLGLGLNYNEDLMVALASVGGGNHAFIEQADDLVAVFNQEFDGLLSVVANEFEINIDLDPSVRPVRLIGSEGDIDGQSVHIPLAQLYAKQERYFILETEIDAGEADTTRPVADVAVKYRNLKTETMDKLTSHVEVRFSDSDAEIEKARDLEILAYCTLQVTTERNRRATALRDAGQVQEAQKLLRQNADELSVVRLQCADAGVDVVLPELSQVEKSNSVQAESIIDVKKWGMLRKGMRAMQNRVEQQQTYGE</sequence>
<feature type="domain" description="VWFA" evidence="1">
    <location>
        <begin position="62"/>
        <end position="241"/>
    </location>
</feature>
<dbReference type="EMBL" id="SJPZ01000002">
    <property type="protein sequence ID" value="TWU63444.1"/>
    <property type="molecule type" value="Genomic_DNA"/>
</dbReference>
<dbReference type="Gene3D" id="3.40.50.410">
    <property type="entry name" value="von Willebrand factor, type A domain"/>
    <property type="match status" value="1"/>
</dbReference>
<dbReference type="InterPro" id="IPR002035">
    <property type="entry name" value="VWF_A"/>
</dbReference>
<reference evidence="2 3" key="1">
    <citation type="submission" date="2019-02" db="EMBL/GenBank/DDBJ databases">
        <title>Deep-cultivation of Planctomycetes and their phenomic and genomic characterization uncovers novel biology.</title>
        <authorList>
            <person name="Wiegand S."/>
            <person name="Jogler M."/>
            <person name="Boedeker C."/>
            <person name="Pinto D."/>
            <person name="Vollmers J."/>
            <person name="Rivas-Marin E."/>
            <person name="Kohn T."/>
            <person name="Peeters S.H."/>
            <person name="Heuer A."/>
            <person name="Rast P."/>
            <person name="Oberbeckmann S."/>
            <person name="Bunk B."/>
            <person name="Jeske O."/>
            <person name="Meyerdierks A."/>
            <person name="Storesund J.E."/>
            <person name="Kallscheuer N."/>
            <person name="Luecker S."/>
            <person name="Lage O.M."/>
            <person name="Pohl T."/>
            <person name="Merkel B.J."/>
            <person name="Hornburger P."/>
            <person name="Mueller R.-W."/>
            <person name="Bruemmer F."/>
            <person name="Labrenz M."/>
            <person name="Spormann A.M."/>
            <person name="Op Den Camp H."/>
            <person name="Overmann J."/>
            <person name="Amann R."/>
            <person name="Jetten M.S.M."/>
            <person name="Mascher T."/>
            <person name="Medema M.H."/>
            <person name="Devos D.P."/>
            <person name="Kaster A.-K."/>
            <person name="Ovreas L."/>
            <person name="Rohde M."/>
            <person name="Galperin M.Y."/>
            <person name="Jogler C."/>
        </authorList>
    </citation>
    <scope>NUCLEOTIDE SEQUENCE [LARGE SCALE GENOMIC DNA]</scope>
    <source>
        <strain evidence="2 3">V7</strain>
    </source>
</reference>
<gene>
    <name evidence="2" type="ORF">V7x_51840</name>
</gene>
<dbReference type="AlphaFoldDB" id="A0A5C6FQ73"/>
<dbReference type="SMART" id="SM00327">
    <property type="entry name" value="VWA"/>
    <property type="match status" value="1"/>
</dbReference>
<comment type="caution">
    <text evidence="2">The sequence shown here is derived from an EMBL/GenBank/DDBJ whole genome shotgun (WGS) entry which is preliminary data.</text>
</comment>
<dbReference type="InterPro" id="IPR036465">
    <property type="entry name" value="vWFA_dom_sf"/>
</dbReference>
<dbReference type="InterPro" id="IPR051266">
    <property type="entry name" value="CLCR"/>
</dbReference>
<evidence type="ECO:0000313" key="3">
    <source>
        <dbReference type="Proteomes" id="UP000316476"/>
    </source>
</evidence>